<dbReference type="RefSeq" id="XP_016694760.1">
    <property type="nucleotide sequence ID" value="XM_016839271.2"/>
</dbReference>
<reference evidence="3" key="2">
    <citation type="submission" date="2025-08" db="UniProtKB">
        <authorList>
            <consortium name="RefSeq"/>
        </authorList>
    </citation>
    <scope>IDENTIFICATION</scope>
</reference>
<gene>
    <name evidence="3" type="primary">LOC107911450</name>
</gene>
<dbReference type="PaxDb" id="3635-A0A1U8MQ14"/>
<evidence type="ECO:0000313" key="2">
    <source>
        <dbReference type="Proteomes" id="UP000818029"/>
    </source>
</evidence>
<reference evidence="2" key="1">
    <citation type="journal article" date="2020" name="Nat. Genet.">
        <title>Genomic diversifications of five Gossypium allopolyploid species and their impact on cotton improvement.</title>
        <authorList>
            <person name="Chen Z.J."/>
            <person name="Sreedasyam A."/>
            <person name="Ando A."/>
            <person name="Song Q."/>
            <person name="De Santiago L.M."/>
            <person name="Hulse-Kemp A.M."/>
            <person name="Ding M."/>
            <person name="Ye W."/>
            <person name="Kirkbride R.C."/>
            <person name="Jenkins J."/>
            <person name="Plott C."/>
            <person name="Lovell J."/>
            <person name="Lin Y.M."/>
            <person name="Vaughn R."/>
            <person name="Liu B."/>
            <person name="Simpson S."/>
            <person name="Scheffler B.E."/>
            <person name="Wen L."/>
            <person name="Saski C.A."/>
            <person name="Grover C.E."/>
            <person name="Hu G."/>
            <person name="Conover J.L."/>
            <person name="Carlson J.W."/>
            <person name="Shu S."/>
            <person name="Boston L.B."/>
            <person name="Williams M."/>
            <person name="Peterson D.G."/>
            <person name="McGee K."/>
            <person name="Jones D.C."/>
            <person name="Wendel J.F."/>
            <person name="Stelly D.M."/>
            <person name="Grimwood J."/>
            <person name="Schmutz J."/>
        </authorList>
    </citation>
    <scope>NUCLEOTIDE SEQUENCE [LARGE SCALE GENOMIC DNA]</scope>
    <source>
        <strain evidence="2">cv. TM-1</strain>
    </source>
</reference>
<evidence type="ECO:0000313" key="3">
    <source>
        <dbReference type="RefSeq" id="XP_016694760.1"/>
    </source>
</evidence>
<dbReference type="Proteomes" id="UP000818029">
    <property type="component" value="Chromosome D11"/>
</dbReference>
<dbReference type="InterPro" id="IPR053346">
    <property type="entry name" value="Fra_a_1-associated"/>
</dbReference>
<dbReference type="AlphaFoldDB" id="A0A1U8MQ14"/>
<sequence length="96" mass="10270">MGWVWKDDPNDAVKSATLDGDHCSTRKVIQSKCKNEEVEPGKFIRKCEKTEEVLRECVGSCDRNGTLTSAASLIGSSSDSTASSGSGSFSTSWGFS</sequence>
<evidence type="ECO:0000256" key="1">
    <source>
        <dbReference type="SAM" id="MobiDB-lite"/>
    </source>
</evidence>
<proteinExistence type="predicted"/>
<feature type="region of interest" description="Disordered" evidence="1">
    <location>
        <begin position="74"/>
        <end position="96"/>
    </location>
</feature>
<organism evidence="2 3">
    <name type="scientific">Gossypium hirsutum</name>
    <name type="common">Upland cotton</name>
    <name type="synonym">Gossypium mexicanum</name>
    <dbReference type="NCBI Taxonomy" id="3635"/>
    <lineage>
        <taxon>Eukaryota</taxon>
        <taxon>Viridiplantae</taxon>
        <taxon>Streptophyta</taxon>
        <taxon>Embryophyta</taxon>
        <taxon>Tracheophyta</taxon>
        <taxon>Spermatophyta</taxon>
        <taxon>Magnoliopsida</taxon>
        <taxon>eudicotyledons</taxon>
        <taxon>Gunneridae</taxon>
        <taxon>Pentapetalae</taxon>
        <taxon>rosids</taxon>
        <taxon>malvids</taxon>
        <taxon>Malvales</taxon>
        <taxon>Malvaceae</taxon>
        <taxon>Malvoideae</taxon>
        <taxon>Gossypium</taxon>
    </lineage>
</organism>
<dbReference type="PANTHER" id="PTHR35722:SF1">
    <property type="entry name" value="MAL D 1-ASSOCIATED PROTEIN"/>
    <property type="match status" value="1"/>
</dbReference>
<protein>
    <submittedName>
        <fullName evidence="3">Fra a 1-associated protein-like isoform X2</fullName>
    </submittedName>
</protein>
<name>A0A1U8MQ14_GOSHI</name>
<dbReference type="STRING" id="3635.A0A1U8MQ14"/>
<dbReference type="GeneID" id="107911450"/>
<keyword evidence="2" id="KW-1185">Reference proteome</keyword>
<dbReference type="PANTHER" id="PTHR35722">
    <property type="entry name" value="MAL D 1-ASSOCIATED PROTEIN"/>
    <property type="match status" value="1"/>
</dbReference>
<accession>A0A1U8MQ14</accession>